<name>A0ABV4D5I9_9LACT</name>
<comment type="caution">
    <text evidence="2">The sequence shown here is derived from an EMBL/GenBank/DDBJ whole genome shotgun (WGS) entry which is preliminary data.</text>
</comment>
<evidence type="ECO:0000313" key="3">
    <source>
        <dbReference type="Proteomes" id="UP001565242"/>
    </source>
</evidence>
<reference evidence="2 3" key="1">
    <citation type="submission" date="2024-03" db="EMBL/GenBank/DDBJ databases">
        <title>Mouse gut bacterial collection (mGBC) of GemPharmatech.</title>
        <authorList>
            <person name="He Y."/>
            <person name="Dong L."/>
            <person name="Wu D."/>
            <person name="Gao X."/>
            <person name="Lin Z."/>
        </authorList>
    </citation>
    <scope>NUCLEOTIDE SEQUENCE [LARGE SCALE GENOMIC DNA]</scope>
    <source>
        <strain evidence="2 3">20-218</strain>
    </source>
</reference>
<dbReference type="InterPro" id="IPR008319">
    <property type="entry name" value="GyrI-like_CCH_Lin2189-like"/>
</dbReference>
<feature type="domain" description="GyrI-like small molecule binding" evidence="1">
    <location>
        <begin position="22"/>
        <end position="204"/>
    </location>
</feature>
<dbReference type="PIRSF" id="PIRSF031644">
    <property type="entry name" value="UCP031644"/>
    <property type="match status" value="1"/>
</dbReference>
<gene>
    <name evidence="2" type="ORF">AALM99_00985</name>
</gene>
<proteinExistence type="predicted"/>
<dbReference type="InterPro" id="IPR029442">
    <property type="entry name" value="GyrI-like"/>
</dbReference>
<keyword evidence="3" id="KW-1185">Reference proteome</keyword>
<evidence type="ECO:0000313" key="2">
    <source>
        <dbReference type="EMBL" id="MEY8537018.1"/>
    </source>
</evidence>
<dbReference type="Pfam" id="PF06445">
    <property type="entry name" value="GyrI-like"/>
    <property type="match status" value="1"/>
</dbReference>
<dbReference type="InterPro" id="IPR011256">
    <property type="entry name" value="Reg_factor_effector_dom_sf"/>
</dbReference>
<accession>A0ABV4D5I9</accession>
<dbReference type="RefSeq" id="WP_369917604.1">
    <property type="nucleotide sequence ID" value="NZ_JBCLSQ010000002.1"/>
</dbReference>
<dbReference type="EMBL" id="JBCLSQ010000002">
    <property type="protein sequence ID" value="MEY8537018.1"/>
    <property type="molecule type" value="Genomic_DNA"/>
</dbReference>
<dbReference type="SUPFAM" id="SSF55136">
    <property type="entry name" value="Probable bacterial effector-binding domain"/>
    <property type="match status" value="1"/>
</dbReference>
<protein>
    <submittedName>
        <fullName evidence="2">GyrI-like domain-containing protein</fullName>
    </submittedName>
</protein>
<dbReference type="Gene3D" id="3.20.80.10">
    <property type="entry name" value="Regulatory factor, effector binding domain"/>
    <property type="match status" value="1"/>
</dbReference>
<evidence type="ECO:0000259" key="1">
    <source>
        <dbReference type="Pfam" id="PF06445"/>
    </source>
</evidence>
<sequence length="218" mass="25614">MTIETEKVDFKKTEKKFYYPKKVEAIMVPEMTYLTVSGAGEPAGETFQKAIASLYPVAYTISMSYKKEDCKIPNFYRFVVPPLEGLWTSKTVPKKGEPLKKEDFVWKIMLRMPEFVTEEVVEWAKEEAERKKKQDFSHVKYEKIEDGFCVQALHKGSFDEEAHTFAQMEEFAAAEGLQLIHKTYHHREIYLSDFRKTAPEKLKTVLRQYARTKEEDKR</sequence>
<organism evidence="2 3">
    <name type="scientific">Lactococcus muris</name>
    <dbReference type="NCBI Taxonomy" id="2941330"/>
    <lineage>
        <taxon>Bacteria</taxon>
        <taxon>Bacillati</taxon>
        <taxon>Bacillota</taxon>
        <taxon>Bacilli</taxon>
        <taxon>Lactobacillales</taxon>
        <taxon>Streptococcaceae</taxon>
        <taxon>Lactococcus</taxon>
    </lineage>
</organism>
<dbReference type="Proteomes" id="UP001565242">
    <property type="component" value="Unassembled WGS sequence"/>
</dbReference>